<proteinExistence type="predicted"/>
<keyword evidence="2" id="KW-1185">Reference proteome</keyword>
<comment type="caution">
    <text evidence="1">The sequence shown here is derived from an EMBL/GenBank/DDBJ whole genome shotgun (WGS) entry which is preliminary data.</text>
</comment>
<evidence type="ECO:0000313" key="1">
    <source>
        <dbReference type="EMBL" id="MBC5738170.1"/>
    </source>
</evidence>
<dbReference type="EMBL" id="JACOPQ010000013">
    <property type="protein sequence ID" value="MBC5738170.1"/>
    <property type="molecule type" value="Genomic_DNA"/>
</dbReference>
<reference evidence="1" key="1">
    <citation type="submission" date="2020-08" db="EMBL/GenBank/DDBJ databases">
        <title>Genome public.</title>
        <authorList>
            <person name="Liu C."/>
            <person name="Sun Q."/>
        </authorList>
    </citation>
    <scope>NUCLEOTIDE SEQUENCE</scope>
    <source>
        <strain evidence="1">NSJ-52</strain>
    </source>
</reference>
<evidence type="ECO:0000313" key="2">
    <source>
        <dbReference type="Proteomes" id="UP000607645"/>
    </source>
</evidence>
<organism evidence="1 2">
    <name type="scientific">Lawsonibacter faecis</name>
    <dbReference type="NCBI Taxonomy" id="2763052"/>
    <lineage>
        <taxon>Bacteria</taxon>
        <taxon>Bacillati</taxon>
        <taxon>Bacillota</taxon>
        <taxon>Clostridia</taxon>
        <taxon>Eubacteriales</taxon>
        <taxon>Oscillospiraceae</taxon>
        <taxon>Lawsonibacter</taxon>
    </lineage>
</organism>
<accession>A0A8J6MDE4</accession>
<protein>
    <submittedName>
        <fullName evidence="1">Uncharacterized protein</fullName>
    </submittedName>
</protein>
<name>A0A8J6MDE4_9FIRM</name>
<dbReference type="Proteomes" id="UP000607645">
    <property type="component" value="Unassembled WGS sequence"/>
</dbReference>
<dbReference type="AlphaFoldDB" id="A0A8J6MDE4"/>
<sequence>MRIKVIGKAHLEGTSKKSGRDYNFNQVHYNSAARGVEGLAAQTLALDPAQVPFADIKVGEDYNVEFDNRGYPVSFELIQPRR</sequence>
<gene>
    <name evidence="1" type="ORF">H8S62_14250</name>
</gene>
<dbReference type="RefSeq" id="WP_186919942.1">
    <property type="nucleotide sequence ID" value="NZ_JACOPQ010000013.1"/>
</dbReference>